<sequence length="84" mass="9567">MVEEFQIAAIGHNVCLLELRGEKISGMRDSFNFVKCLTIVNALMVVGQYAAVGITKDNLLRLWFLEYAAGHDNNLTRYENVYRV</sequence>
<name>S9W2W3_SCHCR</name>
<keyword evidence="2" id="KW-1185">Reference proteome</keyword>
<evidence type="ECO:0000313" key="1">
    <source>
        <dbReference type="EMBL" id="EPY52894.1"/>
    </source>
</evidence>
<dbReference type="EMBL" id="KE546989">
    <property type="protein sequence ID" value="EPY52894.1"/>
    <property type="molecule type" value="Genomic_DNA"/>
</dbReference>
<gene>
    <name evidence="1" type="ORF">SPOG_05036</name>
</gene>
<accession>S9W2W3</accession>
<evidence type="ECO:0000313" key="2">
    <source>
        <dbReference type="Proteomes" id="UP000015464"/>
    </source>
</evidence>
<dbReference type="AlphaFoldDB" id="S9W2W3"/>
<reference evidence="1 2" key="1">
    <citation type="journal article" date="2011" name="Science">
        <title>Comparative functional genomics of the fission yeasts.</title>
        <authorList>
            <person name="Rhind N."/>
            <person name="Chen Z."/>
            <person name="Yassour M."/>
            <person name="Thompson D.A."/>
            <person name="Haas B.J."/>
            <person name="Habib N."/>
            <person name="Wapinski I."/>
            <person name="Roy S."/>
            <person name="Lin M.F."/>
            <person name="Heiman D.I."/>
            <person name="Young S.K."/>
            <person name="Furuya K."/>
            <person name="Guo Y."/>
            <person name="Pidoux A."/>
            <person name="Chen H.M."/>
            <person name="Robbertse B."/>
            <person name="Goldberg J.M."/>
            <person name="Aoki K."/>
            <person name="Bayne E.H."/>
            <person name="Berlin A.M."/>
            <person name="Desjardins C.A."/>
            <person name="Dobbs E."/>
            <person name="Dukaj L."/>
            <person name="Fan L."/>
            <person name="FitzGerald M.G."/>
            <person name="French C."/>
            <person name="Gujja S."/>
            <person name="Hansen K."/>
            <person name="Keifenheim D."/>
            <person name="Levin J.Z."/>
            <person name="Mosher R.A."/>
            <person name="Mueller C.A."/>
            <person name="Pfiffner J."/>
            <person name="Priest M."/>
            <person name="Russ C."/>
            <person name="Smialowska A."/>
            <person name="Swoboda P."/>
            <person name="Sykes S.M."/>
            <person name="Vaughn M."/>
            <person name="Vengrova S."/>
            <person name="Yoder R."/>
            <person name="Zeng Q."/>
            <person name="Allshire R."/>
            <person name="Baulcombe D."/>
            <person name="Birren B.W."/>
            <person name="Brown W."/>
            <person name="Ekwall K."/>
            <person name="Kellis M."/>
            <person name="Leatherwood J."/>
            <person name="Levin H."/>
            <person name="Margalit H."/>
            <person name="Martienssen R."/>
            <person name="Nieduszynski C.A."/>
            <person name="Spatafora J.W."/>
            <person name="Friedman N."/>
            <person name="Dalgaard J.Z."/>
            <person name="Baumann P."/>
            <person name="Niki H."/>
            <person name="Regev A."/>
            <person name="Nusbaum C."/>
        </authorList>
    </citation>
    <scope>NUCLEOTIDE SEQUENCE [LARGE SCALE GENOMIC DNA]</scope>
    <source>
        <strain evidence="2">OY26 / ATCC MYA-4695 / CBS 11777 / NBRC 106824 / NRRL Y48691</strain>
    </source>
</reference>
<proteinExistence type="predicted"/>
<dbReference type="RefSeq" id="XP_013022929.1">
    <property type="nucleotide sequence ID" value="XM_013167475.1"/>
</dbReference>
<dbReference type="Proteomes" id="UP000015464">
    <property type="component" value="Unassembled WGS sequence"/>
</dbReference>
<organism evidence="1 2">
    <name type="scientific">Schizosaccharomyces cryophilus (strain OY26 / ATCC MYA-4695 / CBS 11777 / NBRC 106824 / NRRL Y48691)</name>
    <name type="common">Fission yeast</name>
    <dbReference type="NCBI Taxonomy" id="653667"/>
    <lineage>
        <taxon>Eukaryota</taxon>
        <taxon>Fungi</taxon>
        <taxon>Dikarya</taxon>
        <taxon>Ascomycota</taxon>
        <taxon>Taphrinomycotina</taxon>
        <taxon>Schizosaccharomycetes</taxon>
        <taxon>Schizosaccharomycetales</taxon>
        <taxon>Schizosaccharomycetaceae</taxon>
        <taxon>Schizosaccharomyces</taxon>
    </lineage>
</organism>
<dbReference type="GeneID" id="25039330"/>
<protein>
    <submittedName>
        <fullName evidence="1">Uncharacterized protein</fullName>
    </submittedName>
</protein>
<dbReference type="HOGENOM" id="CLU_2528748_0_0_1"/>